<dbReference type="InterPro" id="IPR003317">
    <property type="entry name" value="Cyt-d_oxidase_su2"/>
</dbReference>
<evidence type="ECO:0000256" key="2">
    <source>
        <dbReference type="ARBA" id="ARBA00007543"/>
    </source>
</evidence>
<feature type="transmembrane region" description="Helical" evidence="7">
    <location>
        <begin position="258"/>
        <end position="279"/>
    </location>
</feature>
<feature type="transmembrane region" description="Helical" evidence="7">
    <location>
        <begin position="161"/>
        <end position="184"/>
    </location>
</feature>
<keyword evidence="5 7" id="KW-1133">Transmembrane helix</keyword>
<evidence type="ECO:0000256" key="1">
    <source>
        <dbReference type="ARBA" id="ARBA00004651"/>
    </source>
</evidence>
<sequence length="333" mass="36092">MLDTDWIVLLSAAALAFSVMNYVLLDGTDLGVGVLMGLTRCGEDRRAMAVTILPIWDANETWLVLGGGGLLALFPLAYAILLPALYLPFILMFLALILRAVALEFRDYAPTDAIKRAVDGLLLCGSLLAGATQGIVLGTLVQGVPNNAGQYNGNGVEWLNVFPLFCGAVLVVGYTWLGACWLYWRTVGELQRRSALQAKILGLVTVALLIVLVAWTATLDTRYAQRLAQWRVWMPAVILLMTLLIGFALGFRSRRQSLPLIGALGVFVLAFALMIGVLFPMIVPPQLTLQAAASGPNSQMFMLVGFAVLIPVTLIYNTYGFSVFSGKVRVNHD</sequence>
<evidence type="ECO:0000313" key="8">
    <source>
        <dbReference type="EMBL" id="SDO95436.1"/>
    </source>
</evidence>
<feature type="transmembrane region" description="Helical" evidence="7">
    <location>
        <begin position="117"/>
        <end position="141"/>
    </location>
</feature>
<dbReference type="GO" id="GO:0009055">
    <property type="term" value="F:electron transfer activity"/>
    <property type="evidence" value="ECO:0007669"/>
    <property type="project" value="TreeGrafter"/>
</dbReference>
<proteinExistence type="inferred from homology"/>
<protein>
    <submittedName>
        <fullName evidence="8">Cytochrome bd-I ubiquinol oxidase subunit 2 apoprotein</fullName>
    </submittedName>
</protein>
<organism evidence="8 9">
    <name type="scientific">Pseudomonas arsenicoxydans</name>
    <dbReference type="NCBI Taxonomy" id="702115"/>
    <lineage>
        <taxon>Bacteria</taxon>
        <taxon>Pseudomonadati</taxon>
        <taxon>Pseudomonadota</taxon>
        <taxon>Gammaproteobacteria</taxon>
        <taxon>Pseudomonadales</taxon>
        <taxon>Pseudomonadaceae</taxon>
        <taxon>Pseudomonas</taxon>
    </lineage>
</organism>
<evidence type="ECO:0000256" key="3">
    <source>
        <dbReference type="ARBA" id="ARBA00022475"/>
    </source>
</evidence>
<accession>A0A1H0NS69</accession>
<dbReference type="GO" id="GO:0016682">
    <property type="term" value="F:oxidoreductase activity, acting on diphenols and related substances as donors, oxygen as acceptor"/>
    <property type="evidence" value="ECO:0007669"/>
    <property type="project" value="TreeGrafter"/>
</dbReference>
<dbReference type="PANTHER" id="PTHR43141">
    <property type="entry name" value="CYTOCHROME BD2 SUBUNIT II"/>
    <property type="match status" value="1"/>
</dbReference>
<dbReference type="RefSeq" id="WP_090183790.1">
    <property type="nucleotide sequence ID" value="NZ_LT629705.1"/>
</dbReference>
<dbReference type="GO" id="GO:0019646">
    <property type="term" value="P:aerobic electron transport chain"/>
    <property type="evidence" value="ECO:0007669"/>
    <property type="project" value="TreeGrafter"/>
</dbReference>
<evidence type="ECO:0000256" key="5">
    <source>
        <dbReference type="ARBA" id="ARBA00022989"/>
    </source>
</evidence>
<keyword evidence="3" id="KW-1003">Cell membrane</keyword>
<gene>
    <name evidence="8" type="ORF">SAMN04489798_4289</name>
</gene>
<evidence type="ECO:0000256" key="4">
    <source>
        <dbReference type="ARBA" id="ARBA00022692"/>
    </source>
</evidence>
<dbReference type="NCBIfam" id="TIGR00203">
    <property type="entry name" value="cydB"/>
    <property type="match status" value="1"/>
</dbReference>
<comment type="subcellular location">
    <subcellularLocation>
        <location evidence="1">Cell membrane</location>
        <topology evidence="1">Multi-pass membrane protein</topology>
    </subcellularLocation>
</comment>
<dbReference type="OrthoDB" id="6566345at2"/>
<dbReference type="GO" id="GO:0070069">
    <property type="term" value="C:cytochrome complex"/>
    <property type="evidence" value="ECO:0007669"/>
    <property type="project" value="TreeGrafter"/>
</dbReference>
<dbReference type="EMBL" id="LT629705">
    <property type="protein sequence ID" value="SDO95436.1"/>
    <property type="molecule type" value="Genomic_DNA"/>
</dbReference>
<keyword evidence="4 7" id="KW-0812">Transmembrane</keyword>
<feature type="transmembrane region" description="Helical" evidence="7">
    <location>
        <begin position="196"/>
        <end position="218"/>
    </location>
</feature>
<dbReference type="Proteomes" id="UP000198827">
    <property type="component" value="Chromosome I"/>
</dbReference>
<evidence type="ECO:0000256" key="6">
    <source>
        <dbReference type="ARBA" id="ARBA00023136"/>
    </source>
</evidence>
<evidence type="ECO:0000313" key="9">
    <source>
        <dbReference type="Proteomes" id="UP000198827"/>
    </source>
</evidence>
<evidence type="ECO:0000256" key="7">
    <source>
        <dbReference type="SAM" id="Phobius"/>
    </source>
</evidence>
<dbReference type="AlphaFoldDB" id="A0A1H0NS69"/>
<reference evidence="8 9" key="1">
    <citation type="submission" date="2016-10" db="EMBL/GenBank/DDBJ databases">
        <authorList>
            <person name="de Groot N.N."/>
        </authorList>
    </citation>
    <scope>NUCLEOTIDE SEQUENCE [LARGE SCALE GENOMIC DNA]</scope>
    <source>
        <strain evidence="8 9">CECT 7543</strain>
    </source>
</reference>
<feature type="transmembrane region" description="Helical" evidence="7">
    <location>
        <begin position="299"/>
        <end position="319"/>
    </location>
</feature>
<dbReference type="PANTHER" id="PTHR43141:SF4">
    <property type="entry name" value="CYTOCHROME BD2 SUBUNIT II"/>
    <property type="match status" value="1"/>
</dbReference>
<comment type="similarity">
    <text evidence="2">Belongs to the cytochrome ubiquinol oxidase subunit 2 family.</text>
</comment>
<name>A0A1H0NS69_9PSED</name>
<dbReference type="Pfam" id="PF02322">
    <property type="entry name" value="Cyt_bd_oxida_II"/>
    <property type="match status" value="1"/>
</dbReference>
<dbReference type="GO" id="GO:0005886">
    <property type="term" value="C:plasma membrane"/>
    <property type="evidence" value="ECO:0007669"/>
    <property type="project" value="UniProtKB-SubCell"/>
</dbReference>
<feature type="transmembrane region" description="Helical" evidence="7">
    <location>
        <begin position="6"/>
        <end position="25"/>
    </location>
</feature>
<feature type="transmembrane region" description="Helical" evidence="7">
    <location>
        <begin position="230"/>
        <end position="251"/>
    </location>
</feature>
<feature type="transmembrane region" description="Helical" evidence="7">
    <location>
        <begin position="86"/>
        <end position="105"/>
    </location>
</feature>
<keyword evidence="6 7" id="KW-0472">Membrane</keyword>